<dbReference type="SMART" id="SM00448">
    <property type="entry name" value="REC"/>
    <property type="match status" value="1"/>
</dbReference>
<evidence type="ECO:0000313" key="8">
    <source>
        <dbReference type="EMBL" id="TMP54011.1"/>
    </source>
</evidence>
<dbReference type="Pfam" id="PF00072">
    <property type="entry name" value="Response_reg"/>
    <property type="match status" value="1"/>
</dbReference>
<organism evidence="8 10">
    <name type="scientific">Pseudoalteromonas citrea</name>
    <dbReference type="NCBI Taxonomy" id="43655"/>
    <lineage>
        <taxon>Bacteria</taxon>
        <taxon>Pseudomonadati</taxon>
        <taxon>Pseudomonadota</taxon>
        <taxon>Gammaproteobacteria</taxon>
        <taxon>Alteromonadales</taxon>
        <taxon>Pseudoalteromonadaceae</taxon>
        <taxon>Pseudoalteromonas</taxon>
    </lineage>
</organism>
<dbReference type="PANTHER" id="PTHR45138:SF9">
    <property type="entry name" value="DIGUANYLATE CYCLASE DGCM-RELATED"/>
    <property type="match status" value="1"/>
</dbReference>
<evidence type="ECO:0000256" key="4">
    <source>
        <dbReference type="PROSITE-ProRule" id="PRU00169"/>
    </source>
</evidence>
<dbReference type="GO" id="GO:0000160">
    <property type="term" value="P:phosphorelay signal transduction system"/>
    <property type="evidence" value="ECO:0007669"/>
    <property type="project" value="InterPro"/>
</dbReference>
<dbReference type="Gene3D" id="3.30.70.270">
    <property type="match status" value="1"/>
</dbReference>
<dbReference type="InterPro" id="IPR011006">
    <property type="entry name" value="CheY-like_superfamily"/>
</dbReference>
<proteinExistence type="predicted"/>
<dbReference type="CDD" id="cd01949">
    <property type="entry name" value="GGDEF"/>
    <property type="match status" value="1"/>
</dbReference>
<dbReference type="InterPro" id="IPR043128">
    <property type="entry name" value="Rev_trsase/Diguanyl_cyclase"/>
</dbReference>
<dbReference type="GO" id="GO:1902201">
    <property type="term" value="P:negative regulation of bacterial-type flagellum-dependent cell motility"/>
    <property type="evidence" value="ECO:0007669"/>
    <property type="project" value="TreeGrafter"/>
</dbReference>
<dbReference type="FunFam" id="3.30.70.270:FF:000001">
    <property type="entry name" value="Diguanylate cyclase domain protein"/>
    <property type="match status" value="1"/>
</dbReference>
<evidence type="ECO:0000256" key="1">
    <source>
        <dbReference type="ARBA" id="ARBA00001946"/>
    </source>
</evidence>
<dbReference type="GO" id="GO:0043709">
    <property type="term" value="P:cell adhesion involved in single-species biofilm formation"/>
    <property type="evidence" value="ECO:0007669"/>
    <property type="project" value="TreeGrafter"/>
</dbReference>
<evidence type="ECO:0000313" key="7">
    <source>
        <dbReference type="EMBL" id="TMP41193.1"/>
    </source>
</evidence>
<accession>A0A5S3XJ69</accession>
<dbReference type="InterPro" id="IPR000160">
    <property type="entry name" value="GGDEF_dom"/>
</dbReference>
<dbReference type="AlphaFoldDB" id="A0A5S3XJ69"/>
<evidence type="ECO:0000259" key="6">
    <source>
        <dbReference type="PROSITE" id="PS50887"/>
    </source>
</evidence>
<dbReference type="Proteomes" id="UP000307706">
    <property type="component" value="Unassembled WGS sequence"/>
</dbReference>
<dbReference type="InterPro" id="IPR001789">
    <property type="entry name" value="Sig_transdc_resp-reg_receiver"/>
</dbReference>
<comment type="caution">
    <text evidence="8">The sequence shown here is derived from an EMBL/GenBank/DDBJ whole genome shotgun (WGS) entry which is preliminary data.</text>
</comment>
<dbReference type="PROSITE" id="PS50110">
    <property type="entry name" value="RESPONSE_REGULATORY"/>
    <property type="match status" value="1"/>
</dbReference>
<dbReference type="GO" id="GO:0052621">
    <property type="term" value="F:diguanylate cyclase activity"/>
    <property type="evidence" value="ECO:0007669"/>
    <property type="project" value="UniProtKB-EC"/>
</dbReference>
<feature type="domain" description="GGDEF" evidence="6">
    <location>
        <begin position="170"/>
        <end position="305"/>
    </location>
</feature>
<evidence type="ECO:0000256" key="3">
    <source>
        <dbReference type="ARBA" id="ARBA00034247"/>
    </source>
</evidence>
<dbReference type="RefSeq" id="WP_138597693.1">
    <property type="nucleotide sequence ID" value="NZ_PNCK01000061.1"/>
</dbReference>
<feature type="modified residue" description="4-aspartylphosphate" evidence="4">
    <location>
        <position position="60"/>
    </location>
</feature>
<dbReference type="SUPFAM" id="SSF52172">
    <property type="entry name" value="CheY-like"/>
    <property type="match status" value="1"/>
</dbReference>
<dbReference type="SUPFAM" id="SSF55073">
    <property type="entry name" value="Nucleotide cyclase"/>
    <property type="match status" value="1"/>
</dbReference>
<dbReference type="GO" id="GO:0005886">
    <property type="term" value="C:plasma membrane"/>
    <property type="evidence" value="ECO:0007669"/>
    <property type="project" value="TreeGrafter"/>
</dbReference>
<dbReference type="NCBIfam" id="TIGR00254">
    <property type="entry name" value="GGDEF"/>
    <property type="match status" value="1"/>
</dbReference>
<reference evidence="10" key="2">
    <citation type="submission" date="2019-06" db="EMBL/GenBank/DDBJ databases">
        <title>Co-occurence of chitin degradation, pigmentation and bioactivity in marine Pseudoalteromonas.</title>
        <authorList>
            <person name="Sonnenschein E.C."/>
            <person name="Bech P.K."/>
        </authorList>
    </citation>
    <scope>NUCLEOTIDE SEQUENCE [LARGE SCALE GENOMIC DNA]</scope>
    <source>
        <strain evidence="10">S2231</strain>
    </source>
</reference>
<dbReference type="InterPro" id="IPR029787">
    <property type="entry name" value="Nucleotide_cyclase"/>
</dbReference>
<gene>
    <name evidence="8" type="ORF">CWB96_20135</name>
    <name evidence="7" type="ORF">CWB97_15555</name>
</gene>
<keyword evidence="4" id="KW-0597">Phosphoprotein</keyword>
<dbReference type="EC" id="2.7.7.65" evidence="2"/>
<dbReference type="Gene3D" id="3.40.50.2300">
    <property type="match status" value="1"/>
</dbReference>
<dbReference type="SMART" id="SM00267">
    <property type="entry name" value="GGDEF"/>
    <property type="match status" value="1"/>
</dbReference>
<dbReference type="OrthoDB" id="9812260at2"/>
<dbReference type="CDD" id="cd00156">
    <property type="entry name" value="REC"/>
    <property type="match status" value="1"/>
</dbReference>
<reference evidence="8" key="3">
    <citation type="submission" date="2019-09" db="EMBL/GenBank/DDBJ databases">
        <title>Co-occurence of chitin degradation, pigmentation and bioactivity in marine Pseudoalteromonas.</title>
        <authorList>
            <person name="Sonnenschein E.C."/>
            <person name="Bech P.K."/>
        </authorList>
    </citation>
    <scope>NUCLEOTIDE SEQUENCE</scope>
    <source>
        <strain evidence="8">S2231</strain>
        <strain evidence="7 9">S2233</strain>
    </source>
</reference>
<dbReference type="InterPro" id="IPR050469">
    <property type="entry name" value="Diguanylate_Cyclase"/>
</dbReference>
<comment type="cofactor">
    <cofactor evidence="1">
        <name>Mg(2+)</name>
        <dbReference type="ChEBI" id="CHEBI:18420"/>
    </cofactor>
</comment>
<name>A0A5S3XJ69_9GAMM</name>
<keyword evidence="9" id="KW-1185">Reference proteome</keyword>
<dbReference type="Proteomes" id="UP000305730">
    <property type="component" value="Unassembled WGS sequence"/>
</dbReference>
<feature type="domain" description="Response regulatory" evidence="5">
    <location>
        <begin position="12"/>
        <end position="127"/>
    </location>
</feature>
<comment type="catalytic activity">
    <reaction evidence="3">
        <text>2 GTP = 3',3'-c-di-GMP + 2 diphosphate</text>
        <dbReference type="Rhea" id="RHEA:24898"/>
        <dbReference type="ChEBI" id="CHEBI:33019"/>
        <dbReference type="ChEBI" id="CHEBI:37565"/>
        <dbReference type="ChEBI" id="CHEBI:58805"/>
        <dbReference type="EC" id="2.7.7.65"/>
    </reaction>
</comment>
<dbReference type="PANTHER" id="PTHR45138">
    <property type="entry name" value="REGULATORY COMPONENTS OF SENSORY TRANSDUCTION SYSTEM"/>
    <property type="match status" value="1"/>
</dbReference>
<evidence type="ECO:0000313" key="10">
    <source>
        <dbReference type="Proteomes" id="UP000307706"/>
    </source>
</evidence>
<dbReference type="Pfam" id="PF00990">
    <property type="entry name" value="GGDEF"/>
    <property type="match status" value="1"/>
</dbReference>
<dbReference type="PROSITE" id="PS50887">
    <property type="entry name" value="GGDEF"/>
    <property type="match status" value="1"/>
</dbReference>
<evidence type="ECO:0000313" key="9">
    <source>
        <dbReference type="Proteomes" id="UP000305730"/>
    </source>
</evidence>
<evidence type="ECO:0000256" key="2">
    <source>
        <dbReference type="ARBA" id="ARBA00012528"/>
    </source>
</evidence>
<reference evidence="8 10" key="1">
    <citation type="submission" date="2017-12" db="EMBL/GenBank/DDBJ databases">
        <authorList>
            <person name="Paulsen S."/>
            <person name="Gram L.K."/>
        </authorList>
    </citation>
    <scope>NUCLEOTIDE SEQUENCE [LARGE SCALE GENOMIC DNA]</scope>
    <source>
        <strain evidence="8 10">S2231</strain>
        <strain evidence="7">S2233</strain>
    </source>
</reference>
<dbReference type="EMBL" id="PNCK01000061">
    <property type="protein sequence ID" value="TMP41193.1"/>
    <property type="molecule type" value="Genomic_DNA"/>
</dbReference>
<evidence type="ECO:0000259" key="5">
    <source>
        <dbReference type="PROSITE" id="PS50110"/>
    </source>
</evidence>
<dbReference type="EMBL" id="PNCL01000136">
    <property type="protein sequence ID" value="TMP54011.1"/>
    <property type="molecule type" value="Genomic_DNA"/>
</dbReference>
<protein>
    <recommendedName>
        <fullName evidence="2">diguanylate cyclase</fullName>
        <ecNumber evidence="2">2.7.7.65</ecNumber>
    </recommendedName>
</protein>
<sequence length="305" mass="34424">MFQGLDKMDDCWVLVVDDSSLMRQLLLSSLKQVCKVSAVESAEQAIDVCRDAQPDLVLMDWVLEGMSGIEACKKMQRIPELSEIPVIFVTSNTSEANQELCWEAGAVDFVPKPIVPKTLQNRVKTHLKYKRQTDLLKQYSFVDGLTGIYNRRFFDLEIVRLLKQASRLQQPFAAMMLDIDFFKKYNDEYGHLKGDDVLRQVATALKQQVKRPIDTVFRYGGEEFVVLLPNTAKKGAKIIAEQLVAAVKNLCIENRGSPLEVVTVSVGLAFLAEGEYCDTTQLLHRADSALYNAKDTGRNKYTVFV</sequence>